<reference evidence="1" key="2">
    <citation type="journal article" date="2015" name="Fish Shellfish Immunol.">
        <title>Early steps in the European eel (Anguilla anguilla)-Vibrio vulnificus interaction in the gills: Role of the RtxA13 toxin.</title>
        <authorList>
            <person name="Callol A."/>
            <person name="Pajuelo D."/>
            <person name="Ebbesson L."/>
            <person name="Teles M."/>
            <person name="MacKenzie S."/>
            <person name="Amaro C."/>
        </authorList>
    </citation>
    <scope>NUCLEOTIDE SEQUENCE</scope>
</reference>
<name>A0A0E9Q3Q6_ANGAN</name>
<dbReference type="EMBL" id="GBXM01097607">
    <property type="protein sequence ID" value="JAH10970.1"/>
    <property type="molecule type" value="Transcribed_RNA"/>
</dbReference>
<proteinExistence type="predicted"/>
<evidence type="ECO:0000313" key="1">
    <source>
        <dbReference type="EMBL" id="JAH10970.1"/>
    </source>
</evidence>
<accession>A0A0E9Q3Q6</accession>
<organism evidence="1">
    <name type="scientific">Anguilla anguilla</name>
    <name type="common">European freshwater eel</name>
    <name type="synonym">Muraena anguilla</name>
    <dbReference type="NCBI Taxonomy" id="7936"/>
    <lineage>
        <taxon>Eukaryota</taxon>
        <taxon>Metazoa</taxon>
        <taxon>Chordata</taxon>
        <taxon>Craniata</taxon>
        <taxon>Vertebrata</taxon>
        <taxon>Euteleostomi</taxon>
        <taxon>Actinopterygii</taxon>
        <taxon>Neopterygii</taxon>
        <taxon>Teleostei</taxon>
        <taxon>Anguilliformes</taxon>
        <taxon>Anguillidae</taxon>
        <taxon>Anguilla</taxon>
    </lineage>
</organism>
<dbReference type="AlphaFoldDB" id="A0A0E9Q3Q6"/>
<sequence length="38" mass="4439">MVNFLGCALYHLSCSLSHTLSTTFFFSNYKLYDIQLPY</sequence>
<protein>
    <submittedName>
        <fullName evidence="1">Uncharacterized protein</fullName>
    </submittedName>
</protein>
<reference evidence="1" key="1">
    <citation type="submission" date="2014-11" db="EMBL/GenBank/DDBJ databases">
        <authorList>
            <person name="Amaro Gonzalez C."/>
        </authorList>
    </citation>
    <scope>NUCLEOTIDE SEQUENCE</scope>
</reference>